<dbReference type="EMBL" id="WKFB01000254">
    <property type="protein sequence ID" value="KAF6729446.1"/>
    <property type="molecule type" value="Genomic_DNA"/>
</dbReference>
<comment type="caution">
    <text evidence="1">The sequence shown here is derived from an EMBL/GenBank/DDBJ whole genome shotgun (WGS) entry which is preliminary data.</text>
</comment>
<proteinExistence type="predicted"/>
<gene>
    <name evidence="1" type="ORF">FQA47_025662</name>
</gene>
<evidence type="ECO:0000313" key="2">
    <source>
        <dbReference type="Proteomes" id="UP000646548"/>
    </source>
</evidence>
<name>A0A834CMI2_ORYME</name>
<protein>
    <submittedName>
        <fullName evidence="1">Uncharacterized protein</fullName>
    </submittedName>
</protein>
<accession>A0A834CMI2</accession>
<dbReference type="AlphaFoldDB" id="A0A834CMI2"/>
<organism evidence="1 2">
    <name type="scientific">Oryzias melastigma</name>
    <name type="common">Marine medaka</name>
    <dbReference type="NCBI Taxonomy" id="30732"/>
    <lineage>
        <taxon>Eukaryota</taxon>
        <taxon>Metazoa</taxon>
        <taxon>Chordata</taxon>
        <taxon>Craniata</taxon>
        <taxon>Vertebrata</taxon>
        <taxon>Euteleostomi</taxon>
        <taxon>Actinopterygii</taxon>
        <taxon>Neopterygii</taxon>
        <taxon>Teleostei</taxon>
        <taxon>Neoteleostei</taxon>
        <taxon>Acanthomorphata</taxon>
        <taxon>Ovalentaria</taxon>
        <taxon>Atherinomorphae</taxon>
        <taxon>Beloniformes</taxon>
        <taxon>Adrianichthyidae</taxon>
        <taxon>Oryziinae</taxon>
        <taxon>Oryzias</taxon>
    </lineage>
</organism>
<reference evidence="1" key="1">
    <citation type="journal article" name="BMC Genomics">
        <title>Long-read sequencing and de novo genome assembly of marine medaka (Oryzias melastigma).</title>
        <authorList>
            <person name="Liang P."/>
            <person name="Saqib H.S.A."/>
            <person name="Ni X."/>
            <person name="Shen Y."/>
        </authorList>
    </citation>
    <scope>NUCLEOTIDE SEQUENCE</scope>
    <source>
        <strain evidence="1">Bigg-433</strain>
    </source>
</reference>
<sequence>MRLRHPGIAPLMPQRLRWGRGGVRSAAHRLTGAALQPGMTHPEESQGGKKALLEGGWGCPKPPRMLFRWWEGLTFVPPIHSSHFLSAHLTPLYHPCSSSSLSLSLRESVYPSPHPSPSQCPLVFWT</sequence>
<evidence type="ECO:0000313" key="1">
    <source>
        <dbReference type="EMBL" id="KAF6729446.1"/>
    </source>
</evidence>
<dbReference type="Proteomes" id="UP000646548">
    <property type="component" value="Unassembled WGS sequence"/>
</dbReference>